<feature type="transmembrane region" description="Helical" evidence="6">
    <location>
        <begin position="87"/>
        <end position="104"/>
    </location>
</feature>
<comment type="similarity">
    <text evidence="2">Belongs to the major facilitator superfamily. Proton-dependent oligopeptide transporter (POT/PTR) (TC 2.A.17) family.</text>
</comment>
<reference evidence="7 8" key="1">
    <citation type="journal article" date="2021" name="Commun. Biol.">
        <title>The genome of Shorea leprosula (Dipterocarpaceae) highlights the ecological relevance of drought in aseasonal tropical rainforests.</title>
        <authorList>
            <person name="Ng K.K.S."/>
            <person name="Kobayashi M.J."/>
            <person name="Fawcett J.A."/>
            <person name="Hatakeyama M."/>
            <person name="Paape T."/>
            <person name="Ng C.H."/>
            <person name="Ang C.C."/>
            <person name="Tnah L.H."/>
            <person name="Lee C.T."/>
            <person name="Nishiyama T."/>
            <person name="Sese J."/>
            <person name="O'Brien M.J."/>
            <person name="Copetti D."/>
            <person name="Mohd Noor M.I."/>
            <person name="Ong R.C."/>
            <person name="Putra M."/>
            <person name="Sireger I.Z."/>
            <person name="Indrioko S."/>
            <person name="Kosugi Y."/>
            <person name="Izuno A."/>
            <person name="Isagi Y."/>
            <person name="Lee S.L."/>
            <person name="Shimizu K.K."/>
        </authorList>
    </citation>
    <scope>NUCLEOTIDE SEQUENCE [LARGE SCALE GENOMIC DNA]</scope>
    <source>
        <strain evidence="7">214</strain>
    </source>
</reference>
<dbReference type="Proteomes" id="UP001054252">
    <property type="component" value="Unassembled WGS sequence"/>
</dbReference>
<feature type="transmembrane region" description="Helical" evidence="6">
    <location>
        <begin position="180"/>
        <end position="199"/>
    </location>
</feature>
<dbReference type="InterPro" id="IPR036259">
    <property type="entry name" value="MFS_trans_sf"/>
</dbReference>
<dbReference type="Pfam" id="PF00854">
    <property type="entry name" value="PTR2"/>
    <property type="match status" value="1"/>
</dbReference>
<comment type="caution">
    <text evidence="7">The sequence shown here is derived from an EMBL/GenBank/DDBJ whole genome shotgun (WGS) entry which is preliminary data.</text>
</comment>
<evidence type="ECO:0000313" key="7">
    <source>
        <dbReference type="EMBL" id="GKV05978.1"/>
    </source>
</evidence>
<evidence type="ECO:0000256" key="2">
    <source>
        <dbReference type="ARBA" id="ARBA00005982"/>
    </source>
</evidence>
<dbReference type="Gene3D" id="1.20.1250.20">
    <property type="entry name" value="MFS general substrate transporter like domains"/>
    <property type="match status" value="1"/>
</dbReference>
<comment type="subcellular location">
    <subcellularLocation>
        <location evidence="1">Membrane</location>
        <topology evidence="1">Multi-pass membrane protein</topology>
    </subcellularLocation>
</comment>
<dbReference type="AlphaFoldDB" id="A0AAV5J7K4"/>
<dbReference type="PANTHER" id="PTHR11654">
    <property type="entry name" value="OLIGOPEPTIDE TRANSPORTER-RELATED"/>
    <property type="match status" value="1"/>
</dbReference>
<evidence type="ECO:0000256" key="4">
    <source>
        <dbReference type="ARBA" id="ARBA00022989"/>
    </source>
</evidence>
<evidence type="ECO:0000256" key="5">
    <source>
        <dbReference type="ARBA" id="ARBA00023136"/>
    </source>
</evidence>
<dbReference type="GO" id="GO:0022857">
    <property type="term" value="F:transmembrane transporter activity"/>
    <property type="evidence" value="ECO:0007669"/>
    <property type="project" value="InterPro"/>
</dbReference>
<accession>A0AAV5J7K4</accession>
<proteinExistence type="inferred from homology"/>
<keyword evidence="5 6" id="KW-0472">Membrane</keyword>
<organism evidence="7 8">
    <name type="scientific">Rubroshorea leprosula</name>
    <dbReference type="NCBI Taxonomy" id="152421"/>
    <lineage>
        <taxon>Eukaryota</taxon>
        <taxon>Viridiplantae</taxon>
        <taxon>Streptophyta</taxon>
        <taxon>Embryophyta</taxon>
        <taxon>Tracheophyta</taxon>
        <taxon>Spermatophyta</taxon>
        <taxon>Magnoliopsida</taxon>
        <taxon>eudicotyledons</taxon>
        <taxon>Gunneridae</taxon>
        <taxon>Pentapetalae</taxon>
        <taxon>rosids</taxon>
        <taxon>malvids</taxon>
        <taxon>Malvales</taxon>
        <taxon>Dipterocarpaceae</taxon>
        <taxon>Rubroshorea</taxon>
    </lineage>
</organism>
<protein>
    <submittedName>
        <fullName evidence="7">Uncharacterized protein</fullName>
    </submittedName>
</protein>
<gene>
    <name evidence="7" type="ORF">SLEP1_g17924</name>
</gene>
<dbReference type="InterPro" id="IPR000109">
    <property type="entry name" value="POT_fam"/>
</dbReference>
<dbReference type="EMBL" id="BPVZ01000024">
    <property type="protein sequence ID" value="GKV05978.1"/>
    <property type="molecule type" value="Genomic_DNA"/>
</dbReference>
<dbReference type="GO" id="GO:0016020">
    <property type="term" value="C:membrane"/>
    <property type="evidence" value="ECO:0007669"/>
    <property type="project" value="UniProtKB-SubCell"/>
</dbReference>
<evidence type="ECO:0000256" key="1">
    <source>
        <dbReference type="ARBA" id="ARBA00004141"/>
    </source>
</evidence>
<evidence type="ECO:0000256" key="6">
    <source>
        <dbReference type="SAM" id="Phobius"/>
    </source>
</evidence>
<keyword evidence="3 6" id="KW-0812">Transmembrane</keyword>
<sequence length="204" mass="22632">MAEEDIYTNDGTTDFRNKPTVLTETGTWKACPYILRHDSINNVSICSWTKSELRGEECLPSNRIANWGALVAASVLVWVQTNVAWGWGFGIPTVTMAIAILSFFSGTRLDRNQRPGASPLTRFCQETAVKGSRELDHTEQLSILDKAAVETQSDRIKGSINPGRLCTVTQVEELKSITRLLPIWATGIIFSAVCCPGYLKMYIE</sequence>
<keyword evidence="8" id="KW-1185">Reference proteome</keyword>
<evidence type="ECO:0000313" key="8">
    <source>
        <dbReference type="Proteomes" id="UP001054252"/>
    </source>
</evidence>
<keyword evidence="4 6" id="KW-1133">Transmembrane helix</keyword>
<name>A0AAV5J7K4_9ROSI</name>
<evidence type="ECO:0000256" key="3">
    <source>
        <dbReference type="ARBA" id="ARBA00022692"/>
    </source>
</evidence>